<evidence type="ECO:0000313" key="10">
    <source>
        <dbReference type="EMBL" id="MBC5615702.1"/>
    </source>
</evidence>
<dbReference type="InterPro" id="IPR010140">
    <property type="entry name" value="Histidinol_P_phosphatase_HisJ"/>
</dbReference>
<evidence type="ECO:0000259" key="9">
    <source>
        <dbReference type="Pfam" id="PF02811"/>
    </source>
</evidence>
<comment type="caution">
    <text evidence="10">The sequence shown here is derived from an EMBL/GenBank/DDBJ whole genome shotgun (WGS) entry which is preliminary data.</text>
</comment>
<protein>
    <recommendedName>
        <fullName evidence="3 8">Histidinol-phosphatase</fullName>
        <shortName evidence="8">HolPase</shortName>
        <ecNumber evidence="3 8">3.1.3.15</ecNumber>
    </recommendedName>
</protein>
<evidence type="ECO:0000256" key="2">
    <source>
        <dbReference type="ARBA" id="ARBA00009152"/>
    </source>
</evidence>
<sequence length="287" mass="32793">MTTDRPNNRTNYHSHCSFCDGKAPMEDFVEEAVRQGFAAYGISSHAPLPFPARWTLEAERMAAYLAEIDRLKAAYADRIELYAGLEIDYLNEQSNPASDYFQKLPLDYRIGSVHLIESRGKYVDIDTDAETFAENLRLHFGDDLRKLVTDYFDKLMRMVSTGGFDFVGHADKIVYNASQCQPDIAEQPWYRQKIREYFETIARHGAMVEINTKKYHAGGVFFPNRSHFRLLRELRIPVLVNSDAHLPQTIDSGRREALAALQEAGIDTVMQLTGGRWQPTKIDLAAY</sequence>
<evidence type="ECO:0000256" key="8">
    <source>
        <dbReference type="RuleBase" id="RU366003"/>
    </source>
</evidence>
<keyword evidence="11" id="KW-1185">Reference proteome</keyword>
<feature type="domain" description="PHP" evidence="9">
    <location>
        <begin position="12"/>
        <end position="212"/>
    </location>
</feature>
<evidence type="ECO:0000256" key="1">
    <source>
        <dbReference type="ARBA" id="ARBA00004970"/>
    </source>
</evidence>
<evidence type="ECO:0000256" key="3">
    <source>
        <dbReference type="ARBA" id="ARBA00013085"/>
    </source>
</evidence>
<evidence type="ECO:0000256" key="6">
    <source>
        <dbReference type="ARBA" id="ARBA00023102"/>
    </source>
</evidence>
<keyword evidence="4 8" id="KW-0028">Amino-acid biosynthesis</keyword>
<gene>
    <name evidence="10" type="ORF">H8S08_01535</name>
</gene>
<dbReference type="EC" id="3.1.3.15" evidence="3 8"/>
<dbReference type="InterPro" id="IPR004013">
    <property type="entry name" value="PHP_dom"/>
</dbReference>
<dbReference type="RefSeq" id="WP_118656934.1">
    <property type="nucleotide sequence ID" value="NZ_JACOOK010000001.1"/>
</dbReference>
<dbReference type="Pfam" id="PF02811">
    <property type="entry name" value="PHP"/>
    <property type="match status" value="1"/>
</dbReference>
<evidence type="ECO:0000256" key="4">
    <source>
        <dbReference type="ARBA" id="ARBA00022605"/>
    </source>
</evidence>
<organism evidence="10 11">
    <name type="scientific">Alistipes hominis</name>
    <dbReference type="NCBI Taxonomy" id="2763015"/>
    <lineage>
        <taxon>Bacteria</taxon>
        <taxon>Pseudomonadati</taxon>
        <taxon>Bacteroidota</taxon>
        <taxon>Bacteroidia</taxon>
        <taxon>Bacteroidales</taxon>
        <taxon>Rikenellaceae</taxon>
        <taxon>Alistipes</taxon>
    </lineage>
</organism>
<dbReference type="Proteomes" id="UP000636891">
    <property type="component" value="Unassembled WGS sequence"/>
</dbReference>
<proteinExistence type="inferred from homology"/>
<comment type="pathway">
    <text evidence="1 8">Amino-acid biosynthesis; L-histidine biosynthesis; L-histidine from 5-phospho-alpha-D-ribose 1-diphosphate: step 8/9.</text>
</comment>
<dbReference type="NCBIfam" id="TIGR01856">
    <property type="entry name" value="hisJ_fam"/>
    <property type="match status" value="1"/>
</dbReference>
<comment type="catalytic activity">
    <reaction evidence="7 8">
        <text>L-histidinol phosphate + H2O = L-histidinol + phosphate</text>
        <dbReference type="Rhea" id="RHEA:14465"/>
        <dbReference type="ChEBI" id="CHEBI:15377"/>
        <dbReference type="ChEBI" id="CHEBI:43474"/>
        <dbReference type="ChEBI" id="CHEBI:57699"/>
        <dbReference type="ChEBI" id="CHEBI:57980"/>
        <dbReference type="EC" id="3.1.3.15"/>
    </reaction>
</comment>
<reference evidence="10 11" key="1">
    <citation type="submission" date="2020-08" db="EMBL/GenBank/DDBJ databases">
        <title>Genome public.</title>
        <authorList>
            <person name="Liu C."/>
            <person name="Sun Q."/>
        </authorList>
    </citation>
    <scope>NUCLEOTIDE SEQUENCE [LARGE SCALE GENOMIC DNA]</scope>
    <source>
        <strain evidence="10 11">New-7</strain>
    </source>
</reference>
<evidence type="ECO:0000256" key="5">
    <source>
        <dbReference type="ARBA" id="ARBA00022801"/>
    </source>
</evidence>
<accession>A0ABR7CJD5</accession>
<evidence type="ECO:0000256" key="7">
    <source>
        <dbReference type="ARBA" id="ARBA00049158"/>
    </source>
</evidence>
<dbReference type="EMBL" id="JACOOK010000001">
    <property type="protein sequence ID" value="MBC5615702.1"/>
    <property type="molecule type" value="Genomic_DNA"/>
</dbReference>
<dbReference type="CDD" id="cd12110">
    <property type="entry name" value="PHP_HisPPase_Hisj_like"/>
    <property type="match status" value="1"/>
</dbReference>
<keyword evidence="5 8" id="KW-0378">Hydrolase</keyword>
<evidence type="ECO:0000313" key="11">
    <source>
        <dbReference type="Proteomes" id="UP000636891"/>
    </source>
</evidence>
<dbReference type="PANTHER" id="PTHR21039:SF0">
    <property type="entry name" value="HISTIDINOL-PHOSPHATASE"/>
    <property type="match status" value="1"/>
</dbReference>
<dbReference type="InterPro" id="IPR016195">
    <property type="entry name" value="Pol/histidinol_Pase-like"/>
</dbReference>
<name>A0ABR7CJD5_9BACT</name>
<dbReference type="PANTHER" id="PTHR21039">
    <property type="entry name" value="HISTIDINOL PHOSPHATASE-RELATED"/>
    <property type="match status" value="1"/>
</dbReference>
<dbReference type="Gene3D" id="3.20.20.140">
    <property type="entry name" value="Metal-dependent hydrolases"/>
    <property type="match status" value="1"/>
</dbReference>
<dbReference type="SUPFAM" id="SSF89550">
    <property type="entry name" value="PHP domain-like"/>
    <property type="match status" value="1"/>
</dbReference>
<keyword evidence="6 8" id="KW-0368">Histidine biosynthesis</keyword>
<comment type="similarity">
    <text evidence="2 8">Belongs to the PHP hydrolase family. HisK subfamily.</text>
</comment>